<feature type="transmembrane region" description="Helical" evidence="1">
    <location>
        <begin position="7"/>
        <end position="29"/>
    </location>
</feature>
<protein>
    <submittedName>
        <fullName evidence="2">Uncharacterized protein</fullName>
    </submittedName>
</protein>
<feature type="transmembrane region" description="Helical" evidence="1">
    <location>
        <begin position="93"/>
        <end position="112"/>
    </location>
</feature>
<organism evidence="2 3">
    <name type="scientific">Exophiala dermatitidis</name>
    <name type="common">Black yeast-like fungus</name>
    <name type="synonym">Wangiella dermatitidis</name>
    <dbReference type="NCBI Taxonomy" id="5970"/>
    <lineage>
        <taxon>Eukaryota</taxon>
        <taxon>Fungi</taxon>
        <taxon>Dikarya</taxon>
        <taxon>Ascomycota</taxon>
        <taxon>Pezizomycotina</taxon>
        <taxon>Eurotiomycetes</taxon>
        <taxon>Chaetothyriomycetidae</taxon>
        <taxon>Chaetothyriales</taxon>
        <taxon>Herpotrichiellaceae</taxon>
        <taxon>Exophiala</taxon>
    </lineage>
</organism>
<gene>
    <name evidence="2" type="ORF">HRR80_000410</name>
</gene>
<dbReference type="Proteomes" id="UP001161757">
    <property type="component" value="Unassembled WGS sequence"/>
</dbReference>
<reference evidence="2" key="1">
    <citation type="submission" date="2023-01" db="EMBL/GenBank/DDBJ databases">
        <title>Exophiala dermititidis isolated from Cystic Fibrosis Patient.</title>
        <authorList>
            <person name="Kurbessoian T."/>
            <person name="Crocker A."/>
            <person name="Murante D."/>
            <person name="Hogan D.A."/>
            <person name="Stajich J.E."/>
        </authorList>
    </citation>
    <scope>NUCLEOTIDE SEQUENCE</scope>
    <source>
        <strain evidence="2">Ex8</strain>
    </source>
</reference>
<dbReference type="AlphaFoldDB" id="A0AAN6F1R0"/>
<sequence>MSTTNTLGVGIPVAIPLLSSSLTVFYALVEPTIFIPFIKASKEDLATTSKMIRLWWTNGLPLGLAVVFSVTLPTIIGGIYASRLFPHDSAKRTLCLAGSAFALGHFAFVPTISQTIKNACDEEVEKKGQSIEYVKKWLKVHFWRTLTADLPALVCFGIVAFSNSF</sequence>
<dbReference type="EMBL" id="JAJGCB010000001">
    <property type="protein sequence ID" value="KAJ8995647.1"/>
    <property type="molecule type" value="Genomic_DNA"/>
</dbReference>
<evidence type="ECO:0000313" key="3">
    <source>
        <dbReference type="Proteomes" id="UP001161757"/>
    </source>
</evidence>
<keyword evidence="1" id="KW-0472">Membrane</keyword>
<keyword evidence="1" id="KW-1133">Transmembrane helix</keyword>
<name>A0AAN6F1R0_EXODE</name>
<evidence type="ECO:0000313" key="2">
    <source>
        <dbReference type="EMBL" id="KAJ8995647.1"/>
    </source>
</evidence>
<comment type="caution">
    <text evidence="2">The sequence shown here is derived from an EMBL/GenBank/DDBJ whole genome shotgun (WGS) entry which is preliminary data.</text>
</comment>
<keyword evidence="1" id="KW-0812">Transmembrane</keyword>
<accession>A0AAN6F1R0</accession>
<proteinExistence type="predicted"/>
<feature type="transmembrane region" description="Helical" evidence="1">
    <location>
        <begin position="60"/>
        <end position="81"/>
    </location>
</feature>
<evidence type="ECO:0000256" key="1">
    <source>
        <dbReference type="SAM" id="Phobius"/>
    </source>
</evidence>